<dbReference type="PROSITE" id="PS51194">
    <property type="entry name" value="HELICASE_CTER"/>
    <property type="match status" value="1"/>
</dbReference>
<keyword evidence="4" id="KW-0067">ATP-binding</keyword>
<dbReference type="PANTHER" id="PTHR12131:SF1">
    <property type="entry name" value="ATP-DEPENDENT RNA HELICASE SUPV3L1, MITOCHONDRIAL-RELATED"/>
    <property type="match status" value="1"/>
</dbReference>
<evidence type="ECO:0000256" key="4">
    <source>
        <dbReference type="ARBA" id="ARBA00022840"/>
    </source>
</evidence>
<dbReference type="Pfam" id="PF22527">
    <property type="entry name" value="DEXQc_Suv3"/>
    <property type="match status" value="2"/>
</dbReference>
<dbReference type="GO" id="GO:0000965">
    <property type="term" value="P:mitochondrial RNA 3'-end processing"/>
    <property type="evidence" value="ECO:0007669"/>
    <property type="project" value="TreeGrafter"/>
</dbReference>
<dbReference type="GO" id="GO:0005524">
    <property type="term" value="F:ATP binding"/>
    <property type="evidence" value="ECO:0007669"/>
    <property type="project" value="UniProtKB-KW"/>
</dbReference>
<dbReference type="InterPro" id="IPR001650">
    <property type="entry name" value="Helicase_C-like"/>
</dbReference>
<reference evidence="6 7" key="1">
    <citation type="journal article" date="2016" name="Mol. Biol. Evol.">
        <title>Comparative Genomics of Early-Diverging Mushroom-Forming Fungi Provides Insights into the Origins of Lignocellulose Decay Capabilities.</title>
        <authorList>
            <person name="Nagy L.G."/>
            <person name="Riley R."/>
            <person name="Tritt A."/>
            <person name="Adam C."/>
            <person name="Daum C."/>
            <person name="Floudas D."/>
            <person name="Sun H."/>
            <person name="Yadav J.S."/>
            <person name="Pangilinan J."/>
            <person name="Larsson K.H."/>
            <person name="Matsuura K."/>
            <person name="Barry K."/>
            <person name="Labutti K."/>
            <person name="Kuo R."/>
            <person name="Ohm R.A."/>
            <person name="Bhattacharya S.S."/>
            <person name="Shirouzu T."/>
            <person name="Yoshinaga Y."/>
            <person name="Martin F.M."/>
            <person name="Grigoriev I.V."/>
            <person name="Hibbett D.S."/>
        </authorList>
    </citation>
    <scope>NUCLEOTIDE SEQUENCE [LARGE SCALE GENOMIC DNA]</scope>
    <source>
        <strain evidence="6 7">CBS 109695</strain>
    </source>
</reference>
<keyword evidence="3" id="KW-0347">Helicase</keyword>
<dbReference type="SUPFAM" id="SSF52540">
    <property type="entry name" value="P-loop containing nucleoside triphosphate hydrolases"/>
    <property type="match status" value="1"/>
</dbReference>
<dbReference type="Gene3D" id="1.20.272.40">
    <property type="match status" value="1"/>
</dbReference>
<keyword evidence="7" id="KW-1185">Reference proteome</keyword>
<keyword evidence="2" id="KW-0378">Hydrolase</keyword>
<dbReference type="OrthoDB" id="6692397at2759"/>
<protein>
    <recommendedName>
        <fullName evidence="5">Helicase C-terminal domain-containing protein</fullName>
    </recommendedName>
</protein>
<keyword evidence="1" id="KW-0547">Nucleotide-binding</keyword>
<dbReference type="InterPro" id="IPR050699">
    <property type="entry name" value="RNA-DNA_Helicase"/>
</dbReference>
<dbReference type="STRING" id="436010.A0A166CMY3"/>
<accession>A0A166CMY3</accession>
<sequence>MARSLRRKFHMHVGPTNSGKTHNALRALAAANSGVYAGPLRLLAHEVWERLNRGQIVPLGMEPEPDAQPALDSKLDTLVKQDPQKPTVRRLGNPKFTRECNLLTGEEAKTVSEEANLLSCTIEMLTFNKLWDVAVVDEIQMIADLSRGSAWTAAVLGLHAKEIHLCGEETAIPIVEALLKETGDDLVIHRYERLSPLVIQDKSLDGDLSRVQKGDCIVTFSRTGIFALKRQVQMKTGMRCAVAYGRLPPEIRSEQAALFNDPESGYDVIIGSDAIGMGLNLKIKRIVFEAVRKFNGREEVLLSTSQTKQIAGRAGRYGLHSEAGGFATTLYANDLPILRKAMDTSIPALTNVYQHKTLERSQAISQALPANASMATLNEVYTHVAKMRWPYHMQRLDRAELICDFIDDKLSSLPLADKYLIMQAPIAWREAASLDIFTEFMRQYCNDFQVNLSQCMSSGPLSHLEDVESCMASDSPPKSPEALSILEGMHKLIVLYMWMNMRLPLAWPHRTEAEDLKERIERALDWLLERLSLGKRISSSDMARRAKQKEEDKVVFKGRREIDALLREERVQAYRAPGVLKR</sequence>
<dbReference type="FunFam" id="3.40.50.300:FF:000957">
    <property type="entry name" value="ATP-dependent RNA helicase SUV3L, mitochondrial"/>
    <property type="match status" value="1"/>
</dbReference>
<organism evidence="6 7">
    <name type="scientific">Athelia psychrophila</name>
    <dbReference type="NCBI Taxonomy" id="1759441"/>
    <lineage>
        <taxon>Eukaryota</taxon>
        <taxon>Fungi</taxon>
        <taxon>Dikarya</taxon>
        <taxon>Basidiomycota</taxon>
        <taxon>Agaricomycotina</taxon>
        <taxon>Agaricomycetes</taxon>
        <taxon>Agaricomycetidae</taxon>
        <taxon>Atheliales</taxon>
        <taxon>Atheliaceae</taxon>
        <taxon>Athelia</taxon>
    </lineage>
</organism>
<feature type="domain" description="Helicase C-terminal" evidence="5">
    <location>
        <begin position="203"/>
        <end position="359"/>
    </location>
</feature>
<gene>
    <name evidence="6" type="ORF">FIBSPDRAFT_752838</name>
</gene>
<dbReference type="GO" id="GO:0004386">
    <property type="term" value="F:helicase activity"/>
    <property type="evidence" value="ECO:0007669"/>
    <property type="project" value="UniProtKB-KW"/>
</dbReference>
<evidence type="ECO:0000256" key="3">
    <source>
        <dbReference type="ARBA" id="ARBA00022806"/>
    </source>
</evidence>
<dbReference type="InterPro" id="IPR022192">
    <property type="entry name" value="SUV3_C"/>
</dbReference>
<dbReference type="InterPro" id="IPR055206">
    <property type="entry name" value="DEXQc_SUV3"/>
</dbReference>
<dbReference type="SMART" id="SM00490">
    <property type="entry name" value="HELICc"/>
    <property type="match status" value="1"/>
</dbReference>
<dbReference type="AlphaFoldDB" id="A0A166CMY3"/>
<name>A0A166CMY3_9AGAM</name>
<dbReference type="Proteomes" id="UP000076532">
    <property type="component" value="Unassembled WGS sequence"/>
</dbReference>
<evidence type="ECO:0000313" key="6">
    <source>
        <dbReference type="EMBL" id="KZP13828.1"/>
    </source>
</evidence>
<dbReference type="Pfam" id="PF00271">
    <property type="entry name" value="Helicase_C"/>
    <property type="match status" value="1"/>
</dbReference>
<evidence type="ECO:0000259" key="5">
    <source>
        <dbReference type="PROSITE" id="PS51194"/>
    </source>
</evidence>
<dbReference type="GO" id="GO:0045025">
    <property type="term" value="C:mitochondrial degradosome"/>
    <property type="evidence" value="ECO:0007669"/>
    <property type="project" value="TreeGrafter"/>
</dbReference>
<dbReference type="EMBL" id="KV417627">
    <property type="protein sequence ID" value="KZP13828.1"/>
    <property type="molecule type" value="Genomic_DNA"/>
</dbReference>
<dbReference type="Gene3D" id="3.40.50.300">
    <property type="entry name" value="P-loop containing nucleotide triphosphate hydrolases"/>
    <property type="match status" value="2"/>
</dbReference>
<evidence type="ECO:0000256" key="1">
    <source>
        <dbReference type="ARBA" id="ARBA00022741"/>
    </source>
</evidence>
<evidence type="ECO:0000313" key="7">
    <source>
        <dbReference type="Proteomes" id="UP000076532"/>
    </source>
</evidence>
<dbReference type="CDD" id="cd18805">
    <property type="entry name" value="SF2_C_suv3"/>
    <property type="match status" value="1"/>
</dbReference>
<proteinExistence type="predicted"/>
<evidence type="ECO:0000256" key="2">
    <source>
        <dbReference type="ARBA" id="ARBA00022801"/>
    </source>
</evidence>
<dbReference type="Gene3D" id="1.20.58.1080">
    <property type="match status" value="1"/>
</dbReference>
<dbReference type="Pfam" id="PF12513">
    <property type="entry name" value="SUV3_C"/>
    <property type="match status" value="1"/>
</dbReference>
<dbReference type="InterPro" id="IPR027417">
    <property type="entry name" value="P-loop_NTPase"/>
</dbReference>
<dbReference type="PANTHER" id="PTHR12131">
    <property type="entry name" value="ATP-DEPENDENT RNA AND DNA HELICASE"/>
    <property type="match status" value="1"/>
</dbReference>
<dbReference type="GO" id="GO:0016787">
    <property type="term" value="F:hydrolase activity"/>
    <property type="evidence" value="ECO:0007669"/>
    <property type="project" value="UniProtKB-KW"/>
</dbReference>